<dbReference type="GeneID" id="39589249"/>
<accession>A0A427Y5V0</accession>
<reference evidence="2 3" key="1">
    <citation type="submission" date="2018-11" db="EMBL/GenBank/DDBJ databases">
        <title>Genome sequence of Apiotrichum porosum DSM 27194.</title>
        <authorList>
            <person name="Aliyu H."/>
            <person name="Gorte O."/>
            <person name="Ochsenreither K."/>
        </authorList>
    </citation>
    <scope>NUCLEOTIDE SEQUENCE [LARGE SCALE GENOMIC DNA]</scope>
    <source>
        <strain evidence="2 3">DSM 27194</strain>
    </source>
</reference>
<comment type="caution">
    <text evidence="2">The sequence shown here is derived from an EMBL/GenBank/DDBJ whole genome shotgun (WGS) entry which is preliminary data.</text>
</comment>
<keyword evidence="3" id="KW-1185">Reference proteome</keyword>
<dbReference type="OrthoDB" id="5152241at2759"/>
<protein>
    <submittedName>
        <fullName evidence="2">Uncharacterized protein</fullName>
    </submittedName>
</protein>
<proteinExistence type="predicted"/>
<sequence>MKLSIISLGSILALTTFVAPVTAKSWWCNGNWDDGDLHRVSFKFNGYCEGQWGQCFLYSLRAAGLNPHNWQAWKTDDGNWQVDFSIPKGKSDLANKGIEDITHVWKGCWPGQ</sequence>
<evidence type="ECO:0000256" key="1">
    <source>
        <dbReference type="SAM" id="SignalP"/>
    </source>
</evidence>
<evidence type="ECO:0000313" key="2">
    <source>
        <dbReference type="EMBL" id="RSH86450.1"/>
    </source>
</evidence>
<keyword evidence="1" id="KW-0732">Signal</keyword>
<dbReference type="AlphaFoldDB" id="A0A427Y5V0"/>
<feature type="signal peptide" evidence="1">
    <location>
        <begin position="1"/>
        <end position="23"/>
    </location>
</feature>
<dbReference type="RefSeq" id="XP_028479235.1">
    <property type="nucleotide sequence ID" value="XM_028620263.1"/>
</dbReference>
<gene>
    <name evidence="2" type="ORF">EHS24_004706</name>
</gene>
<organism evidence="2 3">
    <name type="scientific">Apiotrichum porosum</name>
    <dbReference type="NCBI Taxonomy" id="105984"/>
    <lineage>
        <taxon>Eukaryota</taxon>
        <taxon>Fungi</taxon>
        <taxon>Dikarya</taxon>
        <taxon>Basidiomycota</taxon>
        <taxon>Agaricomycotina</taxon>
        <taxon>Tremellomycetes</taxon>
        <taxon>Trichosporonales</taxon>
        <taxon>Trichosporonaceae</taxon>
        <taxon>Apiotrichum</taxon>
    </lineage>
</organism>
<dbReference type="STRING" id="105984.A0A427Y5V0"/>
<feature type="chain" id="PRO_5018976013" evidence="1">
    <location>
        <begin position="24"/>
        <end position="112"/>
    </location>
</feature>
<name>A0A427Y5V0_9TREE</name>
<evidence type="ECO:0000313" key="3">
    <source>
        <dbReference type="Proteomes" id="UP000279236"/>
    </source>
</evidence>
<dbReference type="Proteomes" id="UP000279236">
    <property type="component" value="Unassembled WGS sequence"/>
</dbReference>
<dbReference type="EMBL" id="RSCE01000002">
    <property type="protein sequence ID" value="RSH86450.1"/>
    <property type="molecule type" value="Genomic_DNA"/>
</dbReference>